<dbReference type="Gene3D" id="3.10.290.10">
    <property type="entry name" value="RNA-binding S4 domain"/>
    <property type="match status" value="1"/>
</dbReference>
<feature type="compositionally biased region" description="Basic and acidic residues" evidence="5">
    <location>
        <begin position="281"/>
        <end position="346"/>
    </location>
</feature>
<dbReference type="AlphaFoldDB" id="A0A1I3C538"/>
<dbReference type="InterPro" id="IPR018496">
    <property type="entry name" value="PsdUridine_synth_RsuA/RluB_CS"/>
</dbReference>
<keyword evidence="2 4" id="KW-0413">Isomerase</keyword>
<dbReference type="InterPro" id="IPR020094">
    <property type="entry name" value="TruA/RsuA/RluB/E/F_N"/>
</dbReference>
<feature type="compositionally biased region" description="Basic residues" evidence="5">
    <location>
        <begin position="455"/>
        <end position="465"/>
    </location>
</feature>
<dbReference type="PANTHER" id="PTHR47683">
    <property type="entry name" value="PSEUDOURIDINE SYNTHASE FAMILY PROTEIN-RELATED"/>
    <property type="match status" value="1"/>
</dbReference>
<comment type="similarity">
    <text evidence="1 4">Belongs to the pseudouridine synthase RsuA family.</text>
</comment>
<keyword evidence="8" id="KW-1185">Reference proteome</keyword>
<dbReference type="SUPFAM" id="SSF55174">
    <property type="entry name" value="Alpha-L RNA-binding motif"/>
    <property type="match status" value="1"/>
</dbReference>
<evidence type="ECO:0000256" key="5">
    <source>
        <dbReference type="SAM" id="MobiDB-lite"/>
    </source>
</evidence>
<dbReference type="SUPFAM" id="SSF55120">
    <property type="entry name" value="Pseudouridine synthase"/>
    <property type="match status" value="1"/>
</dbReference>
<evidence type="ECO:0000256" key="1">
    <source>
        <dbReference type="ARBA" id="ARBA00008348"/>
    </source>
</evidence>
<dbReference type="Gene3D" id="3.30.70.580">
    <property type="entry name" value="Pseudouridine synthase I, catalytic domain, N-terminal subdomain"/>
    <property type="match status" value="1"/>
</dbReference>
<dbReference type="InterPro" id="IPR006145">
    <property type="entry name" value="PsdUridine_synth_RsuA/RluA"/>
</dbReference>
<accession>A0A1I3C538</accession>
<keyword evidence="3" id="KW-0694">RNA-binding</keyword>
<name>A0A1I3C538_9PLAN</name>
<dbReference type="GO" id="GO:0000455">
    <property type="term" value="P:enzyme-directed rRNA pseudouridine synthesis"/>
    <property type="evidence" value="ECO:0007669"/>
    <property type="project" value="UniProtKB-ARBA"/>
</dbReference>
<feature type="region of interest" description="Disordered" evidence="5">
    <location>
        <begin position="252"/>
        <end position="465"/>
    </location>
</feature>
<evidence type="ECO:0000313" key="8">
    <source>
        <dbReference type="Proteomes" id="UP000199518"/>
    </source>
</evidence>
<dbReference type="InterPro" id="IPR036986">
    <property type="entry name" value="S4_RNA-bd_sf"/>
</dbReference>
<evidence type="ECO:0000256" key="2">
    <source>
        <dbReference type="ARBA" id="ARBA00023235"/>
    </source>
</evidence>
<dbReference type="EMBL" id="FOQD01000002">
    <property type="protein sequence ID" value="SFH69657.1"/>
    <property type="molecule type" value="Genomic_DNA"/>
</dbReference>
<dbReference type="InterPro" id="IPR042092">
    <property type="entry name" value="PsdUridine_s_RsuA/RluB/E/F_cat"/>
</dbReference>
<dbReference type="STRING" id="1576369.SAMN05421753_102113"/>
<feature type="domain" description="RNA-binding S4" evidence="6">
    <location>
        <begin position="16"/>
        <end position="78"/>
    </location>
</feature>
<dbReference type="Pfam" id="PF00849">
    <property type="entry name" value="PseudoU_synth_2"/>
    <property type="match status" value="1"/>
</dbReference>
<dbReference type="OrthoDB" id="9807213at2"/>
<dbReference type="CDD" id="cd00165">
    <property type="entry name" value="S4"/>
    <property type="match status" value="1"/>
</dbReference>
<dbReference type="GO" id="GO:0120159">
    <property type="term" value="F:rRNA pseudouridine synthase activity"/>
    <property type="evidence" value="ECO:0007669"/>
    <property type="project" value="UniProtKB-ARBA"/>
</dbReference>
<dbReference type="FunFam" id="3.10.290.10:FF:000003">
    <property type="entry name" value="Pseudouridine synthase"/>
    <property type="match status" value="1"/>
</dbReference>
<dbReference type="SMART" id="SM00363">
    <property type="entry name" value="S4"/>
    <property type="match status" value="1"/>
</dbReference>
<dbReference type="NCBIfam" id="TIGR00093">
    <property type="entry name" value="pseudouridine synthase"/>
    <property type="match status" value="1"/>
</dbReference>
<sequence>MSDSPHDPLPTPTKPMRLQRFLAQCGLGSRRDCEELITAGRVTVDGKVVDQLGATVEPYQQNVMLDGERLKVERKKYFLLNKPSGYLCTADDPEGRRVVLDLFPQEGPRLFTVGRLDENTTGLLIVTNDGDLAQKLAHPRYRIFRTYRAQIAGQPKSEVFEQLRQGLFFTEGKFRVHSVKPLRKQKDSTWVEIIMTEGQNREIRRLFARVGHKIMKLERTGYGPLRLGKLNHGEYRELTRDELAGLHAVLQRNKSEEGQAPPPSRASRASSGERLGTRPAGRVDRPRPARNDDRGQRSRSGDGERPARGARPERGDRPGRSPRSETGQRFERGERPAGGPRPERGQRPTQGERPARGTRPERGSRPEQGQRFERGERSEGGARPEREQRPVRGARPPERGQRPGQGERPARRDVQGAAGSEPPKRPGRRPRPDQGRARKPASASRSPRPPASGPKKARRPPRSRD</sequence>
<dbReference type="Gene3D" id="3.30.70.1560">
    <property type="entry name" value="Alpha-L RNA-binding motif"/>
    <property type="match status" value="1"/>
</dbReference>
<proteinExistence type="inferred from homology"/>
<dbReference type="Pfam" id="PF01479">
    <property type="entry name" value="S4"/>
    <property type="match status" value="1"/>
</dbReference>
<dbReference type="InterPro" id="IPR020103">
    <property type="entry name" value="PsdUridine_synth_cat_dom_sf"/>
</dbReference>
<dbReference type="CDD" id="cd02870">
    <property type="entry name" value="PseudoU_synth_RsuA_like"/>
    <property type="match status" value="1"/>
</dbReference>
<dbReference type="GO" id="GO:0003723">
    <property type="term" value="F:RNA binding"/>
    <property type="evidence" value="ECO:0007669"/>
    <property type="project" value="UniProtKB-KW"/>
</dbReference>
<dbReference type="Proteomes" id="UP000199518">
    <property type="component" value="Unassembled WGS sequence"/>
</dbReference>
<protein>
    <recommendedName>
        <fullName evidence="4">Pseudouridine synthase</fullName>
        <ecNumber evidence="4">5.4.99.-</ecNumber>
    </recommendedName>
</protein>
<evidence type="ECO:0000256" key="3">
    <source>
        <dbReference type="PROSITE-ProRule" id="PRU00182"/>
    </source>
</evidence>
<organism evidence="7 8">
    <name type="scientific">Planctomicrobium piriforme</name>
    <dbReference type="NCBI Taxonomy" id="1576369"/>
    <lineage>
        <taxon>Bacteria</taxon>
        <taxon>Pseudomonadati</taxon>
        <taxon>Planctomycetota</taxon>
        <taxon>Planctomycetia</taxon>
        <taxon>Planctomycetales</taxon>
        <taxon>Planctomycetaceae</taxon>
        <taxon>Planctomicrobium</taxon>
    </lineage>
</organism>
<dbReference type="RefSeq" id="WP_092047811.1">
    <property type="nucleotide sequence ID" value="NZ_FOQD01000002.1"/>
</dbReference>
<reference evidence="8" key="1">
    <citation type="submission" date="2016-10" db="EMBL/GenBank/DDBJ databases">
        <authorList>
            <person name="Varghese N."/>
            <person name="Submissions S."/>
        </authorList>
    </citation>
    <scope>NUCLEOTIDE SEQUENCE [LARGE SCALE GENOMIC DNA]</scope>
    <source>
        <strain evidence="8">DSM 26348</strain>
    </source>
</reference>
<feature type="compositionally biased region" description="Basic and acidic residues" evidence="5">
    <location>
        <begin position="353"/>
        <end position="401"/>
    </location>
</feature>
<dbReference type="EC" id="5.4.99.-" evidence="4"/>
<dbReference type="InterPro" id="IPR002942">
    <property type="entry name" value="S4_RNA-bd"/>
</dbReference>
<dbReference type="PANTHER" id="PTHR47683:SF2">
    <property type="entry name" value="RNA-BINDING S4 DOMAIN-CONTAINING PROTEIN"/>
    <property type="match status" value="1"/>
</dbReference>
<dbReference type="PROSITE" id="PS50889">
    <property type="entry name" value="S4"/>
    <property type="match status" value="1"/>
</dbReference>
<dbReference type="PROSITE" id="PS01149">
    <property type="entry name" value="PSI_RSU"/>
    <property type="match status" value="1"/>
</dbReference>
<evidence type="ECO:0000313" key="7">
    <source>
        <dbReference type="EMBL" id="SFH69657.1"/>
    </source>
</evidence>
<evidence type="ECO:0000256" key="4">
    <source>
        <dbReference type="RuleBase" id="RU003887"/>
    </source>
</evidence>
<gene>
    <name evidence="7" type="ORF">SAMN05421753_102113</name>
</gene>
<dbReference type="InterPro" id="IPR000748">
    <property type="entry name" value="PsdUridine_synth_RsuA/RluB/E/F"/>
</dbReference>
<dbReference type="InterPro" id="IPR050343">
    <property type="entry name" value="RsuA_PseudoU_synthase"/>
</dbReference>
<evidence type="ECO:0000259" key="6">
    <source>
        <dbReference type="SMART" id="SM00363"/>
    </source>
</evidence>